<dbReference type="Proteomes" id="UP000527355">
    <property type="component" value="Unassembled WGS sequence"/>
</dbReference>
<sequence length="260" mass="29183">MINHNTQRSSLSPSHNIRPVQTQNTKQGPKIQASNSMEATRRWPYAKPAGVTCLVSNPRGAYPSLVRGISILPGLRGISIPPGVRGISIPPGERNVFQLSPACGRSRRVRLDPSGNYRFQKRAHTEQNIQRHTHTAVSQTLRIWGPSMVLGIPDEPPNVVPRFHDSQEPTGSQRVRCKSKESFISKSFIQRVIQVWLPCHTHRCNGKLQWPRERKLCVERAFIGGWGKGRRKDCGPCRLARRESVSHYTGCGHSDGVHFP</sequence>
<dbReference type="AlphaFoldDB" id="A0A7J8AMJ1"/>
<gene>
    <name evidence="2" type="ORF">mMyoMyo1_007955</name>
</gene>
<evidence type="ECO:0000256" key="1">
    <source>
        <dbReference type="SAM" id="MobiDB-lite"/>
    </source>
</evidence>
<comment type="caution">
    <text evidence="2">The sequence shown here is derived from an EMBL/GenBank/DDBJ whole genome shotgun (WGS) entry which is preliminary data.</text>
</comment>
<accession>A0A7J8AMJ1</accession>
<evidence type="ECO:0000313" key="2">
    <source>
        <dbReference type="EMBL" id="KAF6387459.1"/>
    </source>
</evidence>
<protein>
    <submittedName>
        <fullName evidence="2">Uncharacterized protein</fullName>
    </submittedName>
</protein>
<feature type="region of interest" description="Disordered" evidence="1">
    <location>
        <begin position="1"/>
        <end position="39"/>
    </location>
</feature>
<keyword evidence="3" id="KW-1185">Reference proteome</keyword>
<reference evidence="2 3" key="1">
    <citation type="journal article" date="2020" name="Nature">
        <title>Six reference-quality genomes reveal evolution of bat adaptations.</title>
        <authorList>
            <person name="Jebb D."/>
            <person name="Huang Z."/>
            <person name="Pippel M."/>
            <person name="Hughes G.M."/>
            <person name="Lavrichenko K."/>
            <person name="Devanna P."/>
            <person name="Winkler S."/>
            <person name="Jermiin L.S."/>
            <person name="Skirmuntt E.C."/>
            <person name="Katzourakis A."/>
            <person name="Burkitt-Gray L."/>
            <person name="Ray D.A."/>
            <person name="Sullivan K.A.M."/>
            <person name="Roscito J.G."/>
            <person name="Kirilenko B.M."/>
            <person name="Davalos L.M."/>
            <person name="Corthals A.P."/>
            <person name="Power M.L."/>
            <person name="Jones G."/>
            <person name="Ransome R.D."/>
            <person name="Dechmann D.K.N."/>
            <person name="Locatelli A.G."/>
            <person name="Puechmaille S.J."/>
            <person name="Fedrigo O."/>
            <person name="Jarvis E.D."/>
            <person name="Hiller M."/>
            <person name="Vernes S.C."/>
            <person name="Myers E.W."/>
            <person name="Teeling E.C."/>
        </authorList>
    </citation>
    <scope>NUCLEOTIDE SEQUENCE [LARGE SCALE GENOMIC DNA]</scope>
    <source>
        <strain evidence="2">MMyoMyo1</strain>
        <tissue evidence="2">Flight muscle</tissue>
    </source>
</reference>
<evidence type="ECO:0000313" key="3">
    <source>
        <dbReference type="Proteomes" id="UP000527355"/>
    </source>
</evidence>
<feature type="compositionally biased region" description="Polar residues" evidence="1">
    <location>
        <begin position="1"/>
        <end position="38"/>
    </location>
</feature>
<name>A0A7J8AMJ1_MYOMY</name>
<organism evidence="2 3">
    <name type="scientific">Myotis myotis</name>
    <name type="common">Greater mouse-eared bat</name>
    <name type="synonym">Vespertilio myotis</name>
    <dbReference type="NCBI Taxonomy" id="51298"/>
    <lineage>
        <taxon>Eukaryota</taxon>
        <taxon>Metazoa</taxon>
        <taxon>Chordata</taxon>
        <taxon>Craniata</taxon>
        <taxon>Vertebrata</taxon>
        <taxon>Euteleostomi</taxon>
        <taxon>Mammalia</taxon>
        <taxon>Eutheria</taxon>
        <taxon>Laurasiatheria</taxon>
        <taxon>Chiroptera</taxon>
        <taxon>Yangochiroptera</taxon>
        <taxon>Vespertilionidae</taxon>
        <taxon>Myotis</taxon>
    </lineage>
</organism>
<proteinExistence type="predicted"/>
<dbReference type="EMBL" id="JABWUV010000001">
    <property type="protein sequence ID" value="KAF6387459.1"/>
    <property type="molecule type" value="Genomic_DNA"/>
</dbReference>